<dbReference type="SUPFAM" id="SSF54909">
    <property type="entry name" value="Dimeric alpha+beta barrel"/>
    <property type="match status" value="1"/>
</dbReference>
<dbReference type="Pfam" id="PF13412">
    <property type="entry name" value="HTH_24"/>
    <property type="match status" value="1"/>
</dbReference>
<reference evidence="5 6" key="1">
    <citation type="submission" date="2016-07" db="EMBL/GenBank/DDBJ databases">
        <title>Genome analysis of Burkholderia fungorum ES3-20.</title>
        <authorList>
            <person name="Xu D."/>
            <person name="Yao R."/>
            <person name="Zheng S."/>
        </authorList>
    </citation>
    <scope>NUCLEOTIDE SEQUENCE [LARGE SCALE GENOMIC DNA]</scope>
    <source>
        <strain evidence="5 6">ES3-20</strain>
    </source>
</reference>
<name>A0A420GPE2_9BURK</name>
<keyword evidence="1" id="KW-0805">Transcription regulation</keyword>
<dbReference type="GO" id="GO:0005829">
    <property type="term" value="C:cytosol"/>
    <property type="evidence" value="ECO:0007669"/>
    <property type="project" value="TreeGrafter"/>
</dbReference>
<gene>
    <name evidence="5" type="ORF">BCY88_04900</name>
</gene>
<evidence type="ECO:0000313" key="5">
    <source>
        <dbReference type="EMBL" id="RKF46927.1"/>
    </source>
</evidence>
<dbReference type="RefSeq" id="WP_120344958.1">
    <property type="nucleotide sequence ID" value="NZ_MCAS01000012.1"/>
</dbReference>
<evidence type="ECO:0000256" key="2">
    <source>
        <dbReference type="ARBA" id="ARBA00023125"/>
    </source>
</evidence>
<dbReference type="PROSITE" id="PS50956">
    <property type="entry name" value="HTH_ASNC_2"/>
    <property type="match status" value="1"/>
</dbReference>
<dbReference type="PRINTS" id="PR00033">
    <property type="entry name" value="HTHASNC"/>
</dbReference>
<keyword evidence="2" id="KW-0238">DNA-binding</keyword>
<dbReference type="PANTHER" id="PTHR30154:SF34">
    <property type="entry name" value="TRANSCRIPTIONAL REGULATOR AZLB"/>
    <property type="match status" value="1"/>
</dbReference>
<keyword evidence="3" id="KW-0804">Transcription</keyword>
<protein>
    <recommendedName>
        <fullName evidence="4">HTH asnC-type domain-containing protein</fullName>
    </recommendedName>
</protein>
<dbReference type="GO" id="GO:0043565">
    <property type="term" value="F:sequence-specific DNA binding"/>
    <property type="evidence" value="ECO:0007669"/>
    <property type="project" value="InterPro"/>
</dbReference>
<evidence type="ECO:0000259" key="4">
    <source>
        <dbReference type="PROSITE" id="PS50956"/>
    </source>
</evidence>
<dbReference type="GO" id="GO:0043200">
    <property type="term" value="P:response to amino acid"/>
    <property type="evidence" value="ECO:0007669"/>
    <property type="project" value="TreeGrafter"/>
</dbReference>
<dbReference type="Pfam" id="PF01037">
    <property type="entry name" value="AsnC_trans_reg"/>
    <property type="match status" value="1"/>
</dbReference>
<evidence type="ECO:0000256" key="1">
    <source>
        <dbReference type="ARBA" id="ARBA00023015"/>
    </source>
</evidence>
<accession>A0A420GPE2</accession>
<dbReference type="InterPro" id="IPR036390">
    <property type="entry name" value="WH_DNA-bd_sf"/>
</dbReference>
<dbReference type="SUPFAM" id="SSF46785">
    <property type="entry name" value="Winged helix' DNA-binding domain"/>
    <property type="match status" value="1"/>
</dbReference>
<dbReference type="SMART" id="SM00344">
    <property type="entry name" value="HTH_ASNC"/>
    <property type="match status" value="1"/>
</dbReference>
<dbReference type="Proteomes" id="UP000283709">
    <property type="component" value="Unassembled WGS sequence"/>
</dbReference>
<feature type="domain" description="HTH asnC-type" evidence="4">
    <location>
        <begin position="2"/>
        <end position="63"/>
    </location>
</feature>
<dbReference type="Gene3D" id="1.10.10.10">
    <property type="entry name" value="Winged helix-like DNA-binding domain superfamily/Winged helix DNA-binding domain"/>
    <property type="match status" value="1"/>
</dbReference>
<dbReference type="InterPro" id="IPR019887">
    <property type="entry name" value="Tscrpt_reg_AsnC/Lrp_C"/>
</dbReference>
<dbReference type="OrthoDB" id="5476at2"/>
<evidence type="ECO:0000313" key="6">
    <source>
        <dbReference type="Proteomes" id="UP000283709"/>
    </source>
</evidence>
<proteinExistence type="predicted"/>
<organism evidence="5 6">
    <name type="scientific">Paraburkholderia fungorum</name>
    <dbReference type="NCBI Taxonomy" id="134537"/>
    <lineage>
        <taxon>Bacteria</taxon>
        <taxon>Pseudomonadati</taxon>
        <taxon>Pseudomonadota</taxon>
        <taxon>Betaproteobacteria</taxon>
        <taxon>Burkholderiales</taxon>
        <taxon>Burkholderiaceae</taxon>
        <taxon>Paraburkholderia</taxon>
    </lineage>
</organism>
<dbReference type="AlphaFoldDB" id="A0A420GPE2"/>
<dbReference type="InterPro" id="IPR019888">
    <property type="entry name" value="Tscrpt_reg_AsnC-like"/>
</dbReference>
<dbReference type="Gene3D" id="3.30.70.920">
    <property type="match status" value="1"/>
</dbReference>
<dbReference type="InterPro" id="IPR000485">
    <property type="entry name" value="AsnC-type_HTH_dom"/>
</dbReference>
<dbReference type="InterPro" id="IPR011008">
    <property type="entry name" value="Dimeric_a/b-barrel"/>
</dbReference>
<comment type="caution">
    <text evidence="5">The sequence shown here is derived from an EMBL/GenBank/DDBJ whole genome shotgun (WGS) entry which is preliminary data.</text>
</comment>
<sequence length="155" mass="16865">MIDDRDRRILTALAGNSRISFRELGEVANLSANATAERVQRLVETGVISKFSIEIPAAAMGLGLQAFIDVRLQPGTTMAAFEKAIQRMDSVLEGTVLTGTFDARLRVACSDPEHLNRIIEELRGACGILETSSAIICRQMQLISHSRGGSRLPLK</sequence>
<dbReference type="InterPro" id="IPR036388">
    <property type="entry name" value="WH-like_DNA-bd_sf"/>
</dbReference>
<evidence type="ECO:0000256" key="3">
    <source>
        <dbReference type="ARBA" id="ARBA00023163"/>
    </source>
</evidence>
<dbReference type="PANTHER" id="PTHR30154">
    <property type="entry name" value="LEUCINE-RESPONSIVE REGULATORY PROTEIN"/>
    <property type="match status" value="1"/>
</dbReference>
<dbReference type="EMBL" id="MCAS01000012">
    <property type="protein sequence ID" value="RKF46927.1"/>
    <property type="molecule type" value="Genomic_DNA"/>
</dbReference>